<proteinExistence type="predicted"/>
<organism evidence="2 3">
    <name type="scientific">Ruminiclostridium cellobioparum subsp. termitidis CT1112</name>
    <dbReference type="NCBI Taxonomy" id="1195236"/>
    <lineage>
        <taxon>Bacteria</taxon>
        <taxon>Bacillati</taxon>
        <taxon>Bacillota</taxon>
        <taxon>Clostridia</taxon>
        <taxon>Eubacteriales</taxon>
        <taxon>Oscillospiraceae</taxon>
        <taxon>Ruminiclostridium</taxon>
    </lineage>
</organism>
<evidence type="ECO:0000313" key="3">
    <source>
        <dbReference type="Proteomes" id="UP000014155"/>
    </source>
</evidence>
<accession>S0FR21</accession>
<dbReference type="AlphaFoldDB" id="S0FR21"/>
<evidence type="ECO:0000313" key="2">
    <source>
        <dbReference type="EMBL" id="EMS72816.1"/>
    </source>
</evidence>
<feature type="chain" id="PRO_5039332003" description="Lipoprotein" evidence="1">
    <location>
        <begin position="21"/>
        <end position="290"/>
    </location>
</feature>
<feature type="signal peptide" evidence="1">
    <location>
        <begin position="1"/>
        <end position="20"/>
    </location>
</feature>
<dbReference type="PATRIC" id="fig|1195236.3.peg.1679"/>
<name>S0FR21_RUMCE</name>
<dbReference type="RefSeq" id="WP_004625095.1">
    <property type="nucleotide sequence ID" value="NZ_AORV01000026.1"/>
</dbReference>
<sequence length="290" mass="33523">MKRTVFFICLILFFSLTVTGCNKVRKSDNPSAAEVIASSTNQMTAVSSDINKPYKNRTEDLDRNLFKEVDNQSSTPDKLKILFKALKEDSSLDENYKMYNCDNVLTHTMNLLYDFLGTEQSFNISDNEFEKLLGFPVMPLKEGRIIRYEGKPENFGESSDSKYIFYQCKRGNTVSAYKLYFKDYRRITDAFVINTGVDSSIIYTYGFTSMNSGSRHFIHAFKIDSKTCTKVDALGQYMYENKEFIDSDGLIPYEFEIEKFTEEEIIFKSGENINKTLKAYFNSSKMEFVI</sequence>
<reference evidence="2 3" key="1">
    <citation type="journal article" date="2013" name="Genome Announc.">
        <title>Draft Genome Sequence of the Cellulolytic, Mesophilic, Anaerobic Bacterium Clostridium termitidis Strain CT1112 (DSM 5398).</title>
        <authorList>
            <person name="Lal S."/>
            <person name="Ramachandran U."/>
            <person name="Zhang X."/>
            <person name="Munir R."/>
            <person name="Sparling R."/>
            <person name="Levin D.B."/>
        </authorList>
    </citation>
    <scope>NUCLEOTIDE SEQUENCE [LARGE SCALE GENOMIC DNA]</scope>
    <source>
        <strain evidence="2 3">CT1112</strain>
    </source>
</reference>
<protein>
    <recommendedName>
        <fullName evidence="4">Lipoprotein</fullName>
    </recommendedName>
</protein>
<dbReference type="EMBL" id="AORV01000026">
    <property type="protein sequence ID" value="EMS72816.1"/>
    <property type="molecule type" value="Genomic_DNA"/>
</dbReference>
<keyword evidence="3" id="KW-1185">Reference proteome</keyword>
<keyword evidence="1" id="KW-0732">Signal</keyword>
<comment type="caution">
    <text evidence="2">The sequence shown here is derived from an EMBL/GenBank/DDBJ whole genome shotgun (WGS) entry which is preliminary data.</text>
</comment>
<dbReference type="Proteomes" id="UP000014155">
    <property type="component" value="Unassembled WGS sequence"/>
</dbReference>
<evidence type="ECO:0000256" key="1">
    <source>
        <dbReference type="SAM" id="SignalP"/>
    </source>
</evidence>
<gene>
    <name evidence="2" type="ORF">CTER_1360</name>
</gene>
<evidence type="ECO:0008006" key="4">
    <source>
        <dbReference type="Google" id="ProtNLM"/>
    </source>
</evidence>
<dbReference type="STRING" id="1195236.CTER_1360"/>
<dbReference type="PROSITE" id="PS51257">
    <property type="entry name" value="PROKAR_LIPOPROTEIN"/>
    <property type="match status" value="1"/>
</dbReference>